<protein>
    <recommendedName>
        <fullName evidence="5">HIT-type domain-containing protein</fullName>
    </recommendedName>
</protein>
<feature type="compositionally biased region" description="Acidic residues" evidence="4">
    <location>
        <begin position="195"/>
        <end position="210"/>
    </location>
</feature>
<dbReference type="PANTHER" id="PTHR46669:SF1">
    <property type="entry name" value="LEUCINE-RICH PPR MOTIF-CONTAINING PROTEIN, MITOCHONDRIAL"/>
    <property type="match status" value="1"/>
</dbReference>
<name>A0AAV2JRB0_KNICA</name>
<dbReference type="Proteomes" id="UP001497482">
    <property type="component" value="Chromosome 13"/>
</dbReference>
<dbReference type="InterPro" id="IPR002885">
    <property type="entry name" value="PPR_rpt"/>
</dbReference>
<dbReference type="InterPro" id="IPR007529">
    <property type="entry name" value="Znf_HIT"/>
</dbReference>
<organism evidence="6 7">
    <name type="scientific">Knipowitschia caucasica</name>
    <name type="common">Caucasian dwarf goby</name>
    <name type="synonym">Pomatoschistus caucasicus</name>
    <dbReference type="NCBI Taxonomy" id="637954"/>
    <lineage>
        <taxon>Eukaryota</taxon>
        <taxon>Metazoa</taxon>
        <taxon>Chordata</taxon>
        <taxon>Craniata</taxon>
        <taxon>Vertebrata</taxon>
        <taxon>Euteleostomi</taxon>
        <taxon>Actinopterygii</taxon>
        <taxon>Neopterygii</taxon>
        <taxon>Teleostei</taxon>
        <taxon>Neoteleostei</taxon>
        <taxon>Acanthomorphata</taxon>
        <taxon>Gobiaria</taxon>
        <taxon>Gobiiformes</taxon>
        <taxon>Gobioidei</taxon>
        <taxon>Gobiidae</taxon>
        <taxon>Gobiinae</taxon>
        <taxon>Knipowitschia</taxon>
    </lineage>
</organism>
<dbReference type="SUPFAM" id="SSF144232">
    <property type="entry name" value="HIT/MYND zinc finger-like"/>
    <property type="match status" value="1"/>
</dbReference>
<keyword evidence="3" id="KW-0175">Coiled coil</keyword>
<dbReference type="EMBL" id="OZ035835">
    <property type="protein sequence ID" value="CAL1577869.1"/>
    <property type="molecule type" value="Genomic_DNA"/>
</dbReference>
<sequence length="1564" mass="175175">MLTDISPKEESTDLELEPSIRDGIILPPRGATAAPPYHDHTTVETKDKSMGRAVCMLCNCRPSLYTCPRCNVPYCSLSCYKSSEHSVCSEDFYKEAVLQELKEMGKTEAEGKKKMQDILLGLRKKSQNADGGMESLLKEGVLSGESEHEDSKINVATIELLSRLAELQEADEENAEEIENILRELQKIGTGNNVDFEDDDAPDEEDEGTDLEESLQLATERQEEASAAVRSKQAQQFDWALGKLDSSVRRTGRITKTLLLRIFHDICRNGYPSGNQALLLLRSCGSLLPEVPPADRTELAHRIWEKIQELGAQYDVSHYNALLKVYLQNEFSFSPMDFLAKMEAEKILPNRVTYQRLIAAYCQNGDIEGASTILGFMKNKDLPITEAVFNSLVTGHARAGDIESAKNILAVMRNAGIEPSPDTYVSLLNAYAESGDMENVKATLEAAENADCSLMDRDLMQVIFTLAKAGHHEHTPEMVERMRHERGYIPDAMNLCLSLITHGYEDISFHILKSFPTLQIDNVSPDSVNLGNFFIRHCVAMETSIEKIGQYCKGLQEANLHTSPLVFALSCALEAKKTVMSIELMKMLIDQKMPVRPHFFWPLLTAHVADRNTTAIVEIVKAMQDLGVAPDVDTLSTYVLPAFPSSQEARQALMDAGISLESEGFLSSEVRSLAIKDLASLYNLLTEVSFPTPELISFRGSFIMGFRKSSDVESMVKITELLFRSESLSGENVKSAEVGGFFLYNLIENMPEKEVQAQEDKLRKYFSRLREQNITITANIYRGIRNLLEARHVPELIKDVVSLVEPKERVSIGQAVPRVAQEGENKLLMLEKKLEELKSENKPLGSVLKQILQALSVEENLQRALELKQQHEQDMNIAAYAILINLCCRHDNVEEALGLKREMSRMDSSVALDANKYIALVKTLSKNGKVEEAVDILKEMKEKDVLLGDSHLTMLFHTLNSVAAKGGVDAIRRLQDTIFTLGLAKPTANLCSPLVTAYLDSNDLSGALDVAMECQQRYKHLPRIHDIIVGLVQQGDTELLQKAMDFVSQERGEMTMLYDLFFAFLQTGRYREARKIIETPGLRAKSGRLQWYAEKCISSNQIEALEQMVEITSKLFECDRDEMYNYVLRLCKDTNDWQKAESIWTKMQEENVIPRERTLHLLADILKTNGQEVPFEVPQTWYESSATQKTKPTATVSNSTDLNSNLNVKLLTLCKRGKTKEAYELLKEANRSGLSLGPASYDQLIRALLAEGAIKDAMEVKDLATSHIHSFKLSDIATNLLIITQSKKGQVEDALLSLKSMLQADYVPSSLAVTRLLQAFGSQGRLDGIKEVERIMKGLNTPLNLSSMVFINNSALAHIHNGDLESAAEIMDSVYQSPDSASVSMSFVFRKVLEDGNDAAFDKLSATAERLANHFACYRPASDIFIQLLDMDKVEDAKFMLARCNAVAEQKDLLVSYLSRKAQSPGQLGKIKALMTLIPDFTEKKVLYPYLMKIHVVDKDLESAKALHEQMQQEGVEVDELSLKRLASLYREVGETCPFSEPPESFKFYADKLREKHSKSQTTE</sequence>
<feature type="repeat" description="PPR" evidence="2">
    <location>
        <begin position="385"/>
        <end position="419"/>
    </location>
</feature>
<dbReference type="Pfam" id="PF13812">
    <property type="entry name" value="PPR_3"/>
    <property type="match status" value="1"/>
</dbReference>
<dbReference type="InterPro" id="IPR033490">
    <property type="entry name" value="LRP130"/>
</dbReference>
<feature type="repeat" description="PPR" evidence="2">
    <location>
        <begin position="913"/>
        <end position="947"/>
    </location>
</feature>
<dbReference type="GO" id="GO:0005739">
    <property type="term" value="C:mitochondrion"/>
    <property type="evidence" value="ECO:0007669"/>
    <property type="project" value="TreeGrafter"/>
</dbReference>
<dbReference type="PANTHER" id="PTHR46669">
    <property type="entry name" value="LEUCINE-RICH PPR MOTIF-CONTAINING PROTEIN, MITOCHONDRIAL"/>
    <property type="match status" value="1"/>
</dbReference>
<evidence type="ECO:0000256" key="3">
    <source>
        <dbReference type="SAM" id="Coils"/>
    </source>
</evidence>
<evidence type="ECO:0000313" key="7">
    <source>
        <dbReference type="Proteomes" id="UP001497482"/>
    </source>
</evidence>
<evidence type="ECO:0000313" key="6">
    <source>
        <dbReference type="EMBL" id="CAL1577869.1"/>
    </source>
</evidence>
<dbReference type="CDD" id="cd23024">
    <property type="entry name" value="zf-HIT_ZNHIT2-3"/>
    <property type="match status" value="1"/>
</dbReference>
<gene>
    <name evidence="6" type="ORF">KC01_LOCUS9147</name>
</gene>
<reference evidence="6 7" key="1">
    <citation type="submission" date="2024-04" db="EMBL/GenBank/DDBJ databases">
        <authorList>
            <person name="Waldvogel A.-M."/>
            <person name="Schoenle A."/>
        </authorList>
    </citation>
    <scope>NUCLEOTIDE SEQUENCE [LARGE SCALE GENOMIC DNA]</scope>
</reference>
<evidence type="ECO:0000256" key="1">
    <source>
        <dbReference type="PROSITE-ProRule" id="PRU00453"/>
    </source>
</evidence>
<feature type="domain" description="HIT-type" evidence="5">
    <location>
        <begin position="55"/>
        <end position="88"/>
    </location>
</feature>
<dbReference type="NCBIfam" id="TIGR00756">
    <property type="entry name" value="PPR"/>
    <property type="match status" value="4"/>
</dbReference>
<keyword evidence="1" id="KW-0863">Zinc-finger</keyword>
<dbReference type="GO" id="GO:0070129">
    <property type="term" value="P:regulation of mitochondrial translation"/>
    <property type="evidence" value="ECO:0007669"/>
    <property type="project" value="TreeGrafter"/>
</dbReference>
<dbReference type="GO" id="GO:0008270">
    <property type="term" value="F:zinc ion binding"/>
    <property type="evidence" value="ECO:0007669"/>
    <property type="project" value="UniProtKB-UniRule"/>
</dbReference>
<dbReference type="GO" id="GO:0003730">
    <property type="term" value="F:mRNA 3'-UTR binding"/>
    <property type="evidence" value="ECO:0007669"/>
    <property type="project" value="TreeGrafter"/>
</dbReference>
<keyword evidence="1" id="KW-0479">Metal-binding</keyword>
<dbReference type="PROSITE" id="PS51375">
    <property type="entry name" value="PPR"/>
    <property type="match status" value="5"/>
</dbReference>
<feature type="repeat" description="PPR" evidence="2">
    <location>
        <begin position="1120"/>
        <end position="1154"/>
    </location>
</feature>
<evidence type="ECO:0000256" key="4">
    <source>
        <dbReference type="SAM" id="MobiDB-lite"/>
    </source>
</evidence>
<dbReference type="Pfam" id="PF01535">
    <property type="entry name" value="PPR"/>
    <property type="match status" value="3"/>
</dbReference>
<feature type="repeat" description="PPR" evidence="2">
    <location>
        <begin position="876"/>
        <end position="910"/>
    </location>
</feature>
<feature type="repeat" description="PPR" evidence="2">
    <location>
        <begin position="350"/>
        <end position="384"/>
    </location>
</feature>
<proteinExistence type="predicted"/>
<feature type="region of interest" description="Disordered" evidence="4">
    <location>
        <begin position="191"/>
        <end position="210"/>
    </location>
</feature>
<dbReference type="InterPro" id="IPR011990">
    <property type="entry name" value="TPR-like_helical_dom_sf"/>
</dbReference>
<keyword evidence="1" id="KW-0862">Zinc</keyword>
<dbReference type="Gene3D" id="3.30.60.190">
    <property type="match status" value="1"/>
</dbReference>
<dbReference type="Pfam" id="PF13041">
    <property type="entry name" value="PPR_2"/>
    <property type="match status" value="1"/>
</dbReference>
<dbReference type="Pfam" id="PF04438">
    <property type="entry name" value="zf-HIT"/>
    <property type="match status" value="1"/>
</dbReference>
<keyword evidence="7" id="KW-1185">Reference proteome</keyword>
<evidence type="ECO:0000259" key="5">
    <source>
        <dbReference type="PROSITE" id="PS51083"/>
    </source>
</evidence>
<dbReference type="GO" id="GO:0005634">
    <property type="term" value="C:nucleus"/>
    <property type="evidence" value="ECO:0007669"/>
    <property type="project" value="TreeGrafter"/>
</dbReference>
<accession>A0AAV2JRB0</accession>
<feature type="coiled-coil region" evidence="3">
    <location>
        <begin position="820"/>
        <end position="874"/>
    </location>
</feature>
<dbReference type="PROSITE" id="PS51083">
    <property type="entry name" value="ZF_HIT"/>
    <property type="match status" value="1"/>
</dbReference>
<dbReference type="Gene3D" id="1.25.40.10">
    <property type="entry name" value="Tetratricopeptide repeat domain"/>
    <property type="match status" value="3"/>
</dbReference>
<evidence type="ECO:0000256" key="2">
    <source>
        <dbReference type="PROSITE-ProRule" id="PRU00708"/>
    </source>
</evidence>